<dbReference type="RefSeq" id="WP_369019135.1">
    <property type="nucleotide sequence ID" value="NZ_CP121689.1"/>
</dbReference>
<protein>
    <submittedName>
        <fullName evidence="1">Uncharacterized protein</fullName>
    </submittedName>
</protein>
<sequence>MEGTAVLASNQPLLPGKYRLKVSLFEGEEELLMQETIFTVGER</sequence>
<gene>
    <name evidence="1" type="ORF">QBE54_04385</name>
</gene>
<evidence type="ECO:0000313" key="1">
    <source>
        <dbReference type="EMBL" id="WZL76970.1"/>
    </source>
</evidence>
<dbReference type="Proteomes" id="UP001461341">
    <property type="component" value="Chromosome"/>
</dbReference>
<proteinExistence type="predicted"/>
<dbReference type="EMBL" id="CP121689">
    <property type="protein sequence ID" value="WZL76970.1"/>
    <property type="molecule type" value="Genomic_DNA"/>
</dbReference>
<reference evidence="1 2" key="1">
    <citation type="submission" date="2023-03" db="EMBL/GenBank/DDBJ databases">
        <title>Novel Species.</title>
        <authorList>
            <person name="Ma S."/>
        </authorList>
    </citation>
    <scope>NUCLEOTIDE SEQUENCE [LARGE SCALE GENOMIC DNA]</scope>
    <source>
        <strain evidence="1 2">B11</strain>
    </source>
</reference>
<name>A0ABZ2YD96_9BACT</name>
<keyword evidence="2" id="KW-1185">Reference proteome</keyword>
<evidence type="ECO:0000313" key="2">
    <source>
        <dbReference type="Proteomes" id="UP001461341"/>
    </source>
</evidence>
<accession>A0ABZ2YD96</accession>
<organism evidence="1 2">
    <name type="scientific">Thermatribacter velox</name>
    <dbReference type="NCBI Taxonomy" id="3039681"/>
    <lineage>
        <taxon>Bacteria</taxon>
        <taxon>Pseudomonadati</taxon>
        <taxon>Atribacterota</taxon>
        <taxon>Atribacteria</taxon>
        <taxon>Atribacterales</taxon>
        <taxon>Thermatribacteraceae</taxon>
        <taxon>Thermatribacter</taxon>
    </lineage>
</organism>